<evidence type="ECO:0000256" key="4">
    <source>
        <dbReference type="ARBA" id="ARBA00022980"/>
    </source>
</evidence>
<accession>A0A557SSL5</accession>
<dbReference type="GO" id="GO:0006412">
    <property type="term" value="P:translation"/>
    <property type="evidence" value="ECO:0007669"/>
    <property type="project" value="UniProtKB-UniRule"/>
</dbReference>
<organism evidence="7 8">
    <name type="scientific">Candidatus Nitrosocosmicus arcticus</name>
    <dbReference type="NCBI Taxonomy" id="2035267"/>
    <lineage>
        <taxon>Archaea</taxon>
        <taxon>Nitrososphaerota</taxon>
        <taxon>Nitrososphaeria</taxon>
        <taxon>Nitrososphaerales</taxon>
        <taxon>Nitrososphaeraceae</taxon>
        <taxon>Candidatus Nitrosocosmicus</taxon>
    </lineage>
</organism>
<dbReference type="Pfam" id="PF17144">
    <property type="entry name" value="Ribosomal_L5e"/>
    <property type="match status" value="1"/>
</dbReference>
<comment type="subunit">
    <text evidence="6">Part of the 50S ribosomal subunit. Contacts the 5S and 23S rRNAs.</text>
</comment>
<dbReference type="HAMAP" id="MF_01337_A">
    <property type="entry name" value="Ribosomal_uL18_A"/>
    <property type="match status" value="1"/>
</dbReference>
<proteinExistence type="inferred from homology"/>
<dbReference type="InterPro" id="IPR057267">
    <property type="entry name" value="Rbsml_uL18_arch"/>
</dbReference>
<dbReference type="CDD" id="cd00432">
    <property type="entry name" value="Ribosomal_L18_L5e"/>
    <property type="match status" value="1"/>
</dbReference>
<keyword evidence="2 6" id="KW-0699">rRNA-binding</keyword>
<dbReference type="GO" id="GO:0003735">
    <property type="term" value="F:structural constituent of ribosome"/>
    <property type="evidence" value="ECO:0007669"/>
    <property type="project" value="InterPro"/>
</dbReference>
<protein>
    <recommendedName>
        <fullName evidence="6">Large ribosomal subunit protein uL18</fullName>
    </recommendedName>
</protein>
<dbReference type="EMBL" id="VOAH01000014">
    <property type="protein sequence ID" value="TVP39599.1"/>
    <property type="molecule type" value="Genomic_DNA"/>
</dbReference>
<dbReference type="InterPro" id="IPR005485">
    <property type="entry name" value="Rbsml_uL18_euk_arch"/>
</dbReference>
<gene>
    <name evidence="7" type="primary">rpl18p</name>
    <name evidence="6" type="synonym">rpl18</name>
    <name evidence="7" type="ORF">NARC_140054</name>
</gene>
<evidence type="ECO:0000256" key="6">
    <source>
        <dbReference type="HAMAP-Rule" id="MF_01337"/>
    </source>
</evidence>
<keyword evidence="3 6" id="KW-0694">RNA-binding</keyword>
<dbReference type="Proteomes" id="UP000315289">
    <property type="component" value="Unassembled WGS sequence"/>
</dbReference>
<dbReference type="AlphaFoldDB" id="A0A557SSL5"/>
<dbReference type="RefSeq" id="WP_144733417.1">
    <property type="nucleotide sequence ID" value="NZ_ML675589.1"/>
</dbReference>
<evidence type="ECO:0000256" key="1">
    <source>
        <dbReference type="ARBA" id="ARBA00007116"/>
    </source>
</evidence>
<dbReference type="OrthoDB" id="8644at2157"/>
<keyword evidence="4 6" id="KW-0689">Ribosomal protein</keyword>
<comment type="caution">
    <text evidence="7">The sequence shown here is derived from an EMBL/GenBank/DDBJ whole genome shotgun (WGS) entry which is preliminary data.</text>
</comment>
<dbReference type="GO" id="GO:0008097">
    <property type="term" value="F:5S rRNA binding"/>
    <property type="evidence" value="ECO:0007669"/>
    <property type="project" value="InterPro"/>
</dbReference>
<keyword evidence="8" id="KW-1185">Reference proteome</keyword>
<comment type="similarity">
    <text evidence="1 6">Belongs to the universal ribosomal protein uL18 family.</text>
</comment>
<dbReference type="PANTHER" id="PTHR23410">
    <property type="entry name" value="RIBOSOMAL PROTEIN L5-RELATED"/>
    <property type="match status" value="1"/>
</dbReference>
<evidence type="ECO:0000256" key="3">
    <source>
        <dbReference type="ARBA" id="ARBA00022884"/>
    </source>
</evidence>
<evidence type="ECO:0000313" key="8">
    <source>
        <dbReference type="Proteomes" id="UP000315289"/>
    </source>
</evidence>
<evidence type="ECO:0000256" key="2">
    <source>
        <dbReference type="ARBA" id="ARBA00022730"/>
    </source>
</evidence>
<dbReference type="GO" id="GO:0000027">
    <property type="term" value="P:ribosomal large subunit assembly"/>
    <property type="evidence" value="ECO:0007669"/>
    <property type="project" value="TreeGrafter"/>
</dbReference>
<dbReference type="Gene3D" id="3.30.420.100">
    <property type="match status" value="1"/>
</dbReference>
<dbReference type="InterPro" id="IPR057268">
    <property type="entry name" value="Ribosomal_L18"/>
</dbReference>
<keyword evidence="5 6" id="KW-0687">Ribonucleoprotein</keyword>
<dbReference type="SUPFAM" id="SSF53137">
    <property type="entry name" value="Translational machinery components"/>
    <property type="match status" value="1"/>
</dbReference>
<reference evidence="7 8" key="1">
    <citation type="journal article" date="2019" name="Front. Microbiol.">
        <title>Ammonia Oxidation by the Arctic Terrestrial Thaumarchaeote Candidatus Nitrosocosmicus arcticus Is Stimulated by Increasing Temperatures.</title>
        <authorList>
            <person name="Alves R.J.E."/>
            <person name="Kerou M."/>
            <person name="Zappe A."/>
            <person name="Bittner R."/>
            <person name="Abby S.S."/>
            <person name="Schmidt H.A."/>
            <person name="Pfeifer K."/>
            <person name="Schleper C."/>
        </authorList>
    </citation>
    <scope>NUCLEOTIDE SEQUENCE [LARGE SCALE GENOMIC DNA]</scope>
    <source>
        <strain evidence="7 8">Kfb</strain>
    </source>
</reference>
<sequence length="190" mass="21497">MSYIKTLKRIRNNKTNYRKRKAVLISKRNFITVKISNQNIHCQLIKPAIKGDIVLSFSNSKELAKYEWKGSTNNLSACYLVGLMLGKKMLAKKIDSAILYTGQTSFTSKVAACLKGIAAAGVNIPLSEESLPDENRINGSHISQYATILKDDKIRYEKQFSQLFSKNINPEEYPKHFEEVKTRISAGNFD</sequence>
<comment type="function">
    <text evidence="6">This is one of the proteins that bind and probably mediate the attachment of the 5S RNA into the large ribosomal subunit, where it forms part of the central protuberance.</text>
</comment>
<evidence type="ECO:0000256" key="5">
    <source>
        <dbReference type="ARBA" id="ARBA00023274"/>
    </source>
</evidence>
<dbReference type="NCBIfam" id="NF006342">
    <property type="entry name" value="PRK08569.1"/>
    <property type="match status" value="1"/>
</dbReference>
<name>A0A557SSL5_9ARCH</name>
<dbReference type="GO" id="GO:0022625">
    <property type="term" value="C:cytosolic large ribosomal subunit"/>
    <property type="evidence" value="ECO:0007669"/>
    <property type="project" value="TreeGrafter"/>
</dbReference>
<evidence type="ECO:0000313" key="7">
    <source>
        <dbReference type="EMBL" id="TVP39599.1"/>
    </source>
</evidence>
<dbReference type="PANTHER" id="PTHR23410:SF12">
    <property type="entry name" value="LARGE RIBOSOMAL SUBUNIT PROTEIN UL18"/>
    <property type="match status" value="1"/>
</dbReference>